<organism evidence="2 3">
    <name type="scientific">Coccomyxa subellipsoidea</name>
    <dbReference type="NCBI Taxonomy" id="248742"/>
    <lineage>
        <taxon>Eukaryota</taxon>
        <taxon>Viridiplantae</taxon>
        <taxon>Chlorophyta</taxon>
        <taxon>core chlorophytes</taxon>
        <taxon>Trebouxiophyceae</taxon>
        <taxon>Trebouxiophyceae incertae sedis</taxon>
        <taxon>Coccomyxaceae</taxon>
        <taxon>Coccomyxa</taxon>
    </lineage>
</organism>
<accession>A0ABR2YQE5</accession>
<comment type="caution">
    <text evidence="2">The sequence shown here is derived from an EMBL/GenBank/DDBJ whole genome shotgun (WGS) entry which is preliminary data.</text>
</comment>
<dbReference type="EMBL" id="JALJOT010000007">
    <property type="protein sequence ID" value="KAK9909146.1"/>
    <property type="molecule type" value="Genomic_DNA"/>
</dbReference>
<protein>
    <recommendedName>
        <fullName evidence="4">Clr5 domain-containing protein</fullName>
    </recommendedName>
</protein>
<feature type="compositionally biased region" description="Low complexity" evidence="1">
    <location>
        <begin position="107"/>
        <end position="116"/>
    </location>
</feature>
<dbReference type="Proteomes" id="UP001491310">
    <property type="component" value="Unassembled WGS sequence"/>
</dbReference>
<reference evidence="2 3" key="1">
    <citation type="journal article" date="2024" name="Nat. Commun.">
        <title>Phylogenomics reveals the evolutionary origins of lichenization in chlorophyte algae.</title>
        <authorList>
            <person name="Puginier C."/>
            <person name="Libourel C."/>
            <person name="Otte J."/>
            <person name="Skaloud P."/>
            <person name="Haon M."/>
            <person name="Grisel S."/>
            <person name="Petersen M."/>
            <person name="Berrin J.G."/>
            <person name="Delaux P.M."/>
            <person name="Dal Grande F."/>
            <person name="Keller J."/>
        </authorList>
    </citation>
    <scope>NUCLEOTIDE SEQUENCE [LARGE SCALE GENOMIC DNA]</scope>
    <source>
        <strain evidence="2 3">SAG 216-7</strain>
    </source>
</reference>
<sequence>MGNGSRSHHLLKHALPEVDVKEHFGSIEPKEITREINRLGQRDLQAKFRAVYGTQTFSNNNNWLRRKLLEAAGLQTPKAIARGRPSAKQARTLSQGDALCDDSPTVSGSDSFGSHDGSNRPPSPVASVIRRTKRARKPKQFDDMLVLNQGHGHAVSDDEENGQQLKIPASSSKYSRRDVVHDGPLLPCNSGTLADDIMWCPTAGNSYRAGHIVACAPLTPELPLPRLQVPGFGGARNAASVLLGAAEVLGCGLASADEGDMSLPQWARLPSNDRTASCDLDDASAQDSHSSGSPGCSGFETTPYDHLMAPATPPRLVASASAASVSLLHDSPFAAAFGHGLVVSAARANRLMPFAGPADFDCFALAPPRAATGGSADNDAAADVFDGKAVGAFGMADSCASEMSVLDIFLEELSSQQELTHDLSQLSPLDSIWDIDVV</sequence>
<feature type="compositionally biased region" description="Polar residues" evidence="1">
    <location>
        <begin position="285"/>
        <end position="294"/>
    </location>
</feature>
<feature type="region of interest" description="Disordered" evidence="1">
    <location>
        <begin position="277"/>
        <end position="296"/>
    </location>
</feature>
<proteinExistence type="predicted"/>
<feature type="region of interest" description="Disordered" evidence="1">
    <location>
        <begin position="81"/>
        <end position="142"/>
    </location>
</feature>
<evidence type="ECO:0000313" key="3">
    <source>
        <dbReference type="Proteomes" id="UP001491310"/>
    </source>
</evidence>
<keyword evidence="3" id="KW-1185">Reference proteome</keyword>
<name>A0ABR2YQE5_9CHLO</name>
<gene>
    <name evidence="2" type="ORF">WJX75_007881</name>
</gene>
<evidence type="ECO:0000313" key="2">
    <source>
        <dbReference type="EMBL" id="KAK9909146.1"/>
    </source>
</evidence>
<evidence type="ECO:0008006" key="4">
    <source>
        <dbReference type="Google" id="ProtNLM"/>
    </source>
</evidence>
<evidence type="ECO:0000256" key="1">
    <source>
        <dbReference type="SAM" id="MobiDB-lite"/>
    </source>
</evidence>